<dbReference type="Pfam" id="PF10127">
    <property type="entry name" value="RlaP"/>
    <property type="match status" value="1"/>
</dbReference>
<sequence length="223" mass="25119">MTDLVEEHTILAVVVGSRSYGLEGPDSDHDRRGVYAAPTRSFWRLDKPPTHLDGPAEEQFSWEVERFCTLAAQANPTVLEVLWSPLVVAVTPDGEQLRAARRAFLSRRVADTYGGYARDQLDRVNARRARTGETNHKQAMHMIRLLMAGAHVLRTGEVLVDVRHHRERLLAVKRGEVGWDEVTAWAAALLADLGDAAAVTELPERPDRDRIDRLLYEVRERGL</sequence>
<name>A0A239CX72_9ACTN</name>
<dbReference type="OrthoDB" id="243791at2"/>
<keyword evidence="2" id="KW-1185">Reference proteome</keyword>
<evidence type="ECO:0008006" key="3">
    <source>
        <dbReference type="Google" id="ProtNLM"/>
    </source>
</evidence>
<evidence type="ECO:0000313" key="1">
    <source>
        <dbReference type="EMBL" id="SNS24835.1"/>
    </source>
</evidence>
<dbReference type="Proteomes" id="UP000198415">
    <property type="component" value="Unassembled WGS sequence"/>
</dbReference>
<evidence type="ECO:0000313" key="2">
    <source>
        <dbReference type="Proteomes" id="UP000198415"/>
    </source>
</evidence>
<dbReference type="RefSeq" id="WP_089296235.1">
    <property type="nucleotide sequence ID" value="NZ_BOMU01000064.1"/>
</dbReference>
<dbReference type="PANTHER" id="PTHR34817">
    <property type="entry name" value="NUCLEOTIDYLTRANSFERASE"/>
    <property type="match status" value="1"/>
</dbReference>
<dbReference type="InterPro" id="IPR018775">
    <property type="entry name" value="RlaP"/>
</dbReference>
<gene>
    <name evidence="1" type="ORF">SAMN06264365_112152</name>
</gene>
<accession>A0A239CX72</accession>
<dbReference type="AlphaFoldDB" id="A0A239CX72"/>
<organism evidence="1 2">
    <name type="scientific">Actinoplanes regularis</name>
    <dbReference type="NCBI Taxonomy" id="52697"/>
    <lineage>
        <taxon>Bacteria</taxon>
        <taxon>Bacillati</taxon>
        <taxon>Actinomycetota</taxon>
        <taxon>Actinomycetes</taxon>
        <taxon>Micromonosporales</taxon>
        <taxon>Micromonosporaceae</taxon>
        <taxon>Actinoplanes</taxon>
    </lineage>
</organism>
<reference evidence="1 2" key="1">
    <citation type="submission" date="2017-06" db="EMBL/GenBank/DDBJ databases">
        <authorList>
            <person name="Kim H.J."/>
            <person name="Triplett B.A."/>
        </authorList>
    </citation>
    <scope>NUCLEOTIDE SEQUENCE [LARGE SCALE GENOMIC DNA]</scope>
    <source>
        <strain evidence="1 2">DSM 43151</strain>
    </source>
</reference>
<protein>
    <recommendedName>
        <fullName evidence="3">Nucleotidyltransferase</fullName>
    </recommendedName>
</protein>
<dbReference type="PANTHER" id="PTHR34817:SF2">
    <property type="entry name" value="NUCLEOTIDYLTRANSFERASE"/>
    <property type="match status" value="1"/>
</dbReference>
<proteinExistence type="predicted"/>
<dbReference type="EMBL" id="FZNR01000012">
    <property type="protein sequence ID" value="SNS24835.1"/>
    <property type="molecule type" value="Genomic_DNA"/>
</dbReference>